<dbReference type="CDD" id="cd09911">
    <property type="entry name" value="Lin0431_like"/>
    <property type="match status" value="1"/>
</dbReference>
<reference evidence="2 3" key="1">
    <citation type="submission" date="2018-01" db="EMBL/GenBank/DDBJ databases">
        <title>Metagenomic assembled genomes from two thermal pools in the Uzon Caldera, Kamchatka, Russia.</title>
        <authorList>
            <person name="Wilkins L."/>
            <person name="Ettinger C."/>
        </authorList>
    </citation>
    <scope>NUCLEOTIDE SEQUENCE [LARGE SCALE GENOMIC DNA]</scope>
    <source>
        <strain evidence="2">ARK-10</strain>
    </source>
</reference>
<organism evidence="2 3">
    <name type="scientific">Caldisericum exile</name>
    <dbReference type="NCBI Taxonomy" id="693075"/>
    <lineage>
        <taxon>Bacteria</taxon>
        <taxon>Pseudomonadati</taxon>
        <taxon>Caldisericota/Cryosericota group</taxon>
        <taxon>Caldisericota</taxon>
        <taxon>Caldisericia</taxon>
        <taxon>Caldisericales</taxon>
        <taxon>Caldisericaceae</taxon>
        <taxon>Caldisericum</taxon>
    </lineage>
</organism>
<keyword evidence="1" id="KW-0472">Membrane</keyword>
<feature type="transmembrane region" description="Helical" evidence="1">
    <location>
        <begin position="7"/>
        <end position="24"/>
    </location>
</feature>
<dbReference type="AlphaFoldDB" id="A0A2J6X7J1"/>
<evidence type="ECO:0000313" key="3">
    <source>
        <dbReference type="Proteomes" id="UP000236910"/>
    </source>
</evidence>
<dbReference type="Gene3D" id="2.60.320.10">
    <property type="entry name" value="N-utilization substance G protein NusG, insert domain"/>
    <property type="match status" value="1"/>
</dbReference>
<evidence type="ECO:0000256" key="1">
    <source>
        <dbReference type="SAM" id="Phobius"/>
    </source>
</evidence>
<dbReference type="Pfam" id="PF07009">
    <property type="entry name" value="NusG_II"/>
    <property type="match status" value="1"/>
</dbReference>
<comment type="caution">
    <text evidence="2">The sequence shown here is derived from an EMBL/GenBank/DDBJ whole genome shotgun (WGS) entry which is preliminary data.</text>
</comment>
<gene>
    <name evidence="2" type="ORF">C0175_02660</name>
</gene>
<protein>
    <submittedName>
        <fullName evidence="2">Uncharacterized protein</fullName>
    </submittedName>
</protein>
<sequence>MKIGDKIILLIVVVSLVLGIGIRLTHNGNSSKYVVIMVDGKLYQKIPLFKDLKKSTMMIKSNEGYLFLEIAQDKVRVIDSTCPDKLCIKQGWISHIGESIVCLPNRISISITGGNFSVDSVSY</sequence>
<keyword evidence="1" id="KW-0812">Transmembrane</keyword>
<dbReference type="Proteomes" id="UP000236910">
    <property type="component" value="Unassembled WGS sequence"/>
</dbReference>
<dbReference type="EMBL" id="PNIX01000153">
    <property type="protein sequence ID" value="PMP82976.1"/>
    <property type="molecule type" value="Genomic_DNA"/>
</dbReference>
<keyword evidence="1" id="KW-1133">Transmembrane helix</keyword>
<proteinExistence type="predicted"/>
<evidence type="ECO:0000313" key="2">
    <source>
        <dbReference type="EMBL" id="PMP82976.1"/>
    </source>
</evidence>
<accession>A0A2J6X7J1</accession>
<dbReference type="InterPro" id="IPR038690">
    <property type="entry name" value="NusG_2_sf"/>
</dbReference>
<name>A0A2J6X7J1_9BACT</name>